<evidence type="ECO:0000313" key="6">
    <source>
        <dbReference type="Proteomes" id="UP001516400"/>
    </source>
</evidence>
<evidence type="ECO:0000313" key="5">
    <source>
        <dbReference type="EMBL" id="KAL3286856.1"/>
    </source>
</evidence>
<evidence type="ECO:0000259" key="3">
    <source>
        <dbReference type="Pfam" id="PF03028"/>
    </source>
</evidence>
<evidence type="ECO:0008006" key="7">
    <source>
        <dbReference type="Google" id="ProtNLM"/>
    </source>
</evidence>
<dbReference type="InterPro" id="IPR027417">
    <property type="entry name" value="P-loop_NTPase"/>
</dbReference>
<gene>
    <name evidence="5" type="ORF">HHI36_001344</name>
</gene>
<proteinExistence type="inferred from homology"/>
<comment type="similarity">
    <text evidence="1">Belongs to the dynein heavy chain family.</text>
</comment>
<feature type="domain" description="Dynein heavy chain region D6 P-loop" evidence="3">
    <location>
        <begin position="13"/>
        <end position="45"/>
    </location>
</feature>
<dbReference type="InterPro" id="IPR041658">
    <property type="entry name" value="AAA_lid_11"/>
</dbReference>
<dbReference type="Gene3D" id="3.40.50.300">
    <property type="entry name" value="P-loop containing nucleotide triphosphate hydrolases"/>
    <property type="match status" value="1"/>
</dbReference>
<comment type="caution">
    <text evidence="5">The sequence shown here is derived from an EMBL/GenBank/DDBJ whole genome shotgun (WGS) entry which is preliminary data.</text>
</comment>
<dbReference type="PANTHER" id="PTHR46532:SF4">
    <property type="entry name" value="AAA+ ATPASE DOMAIN-CONTAINING PROTEIN"/>
    <property type="match status" value="1"/>
</dbReference>
<dbReference type="EMBL" id="JABFTP020000185">
    <property type="protein sequence ID" value="KAL3286856.1"/>
    <property type="molecule type" value="Genomic_DNA"/>
</dbReference>
<feature type="domain" description="Dynein heavy chain AAA lid" evidence="4">
    <location>
        <begin position="78"/>
        <end position="112"/>
    </location>
</feature>
<dbReference type="AlphaFoldDB" id="A0ABD2P824"/>
<accession>A0ABD2P824</accession>
<dbReference type="InterPro" id="IPR004273">
    <property type="entry name" value="Dynein_heavy_D6_P-loop"/>
</dbReference>
<organism evidence="5 6">
    <name type="scientific">Cryptolaemus montrouzieri</name>
    <dbReference type="NCBI Taxonomy" id="559131"/>
    <lineage>
        <taxon>Eukaryota</taxon>
        <taxon>Metazoa</taxon>
        <taxon>Ecdysozoa</taxon>
        <taxon>Arthropoda</taxon>
        <taxon>Hexapoda</taxon>
        <taxon>Insecta</taxon>
        <taxon>Pterygota</taxon>
        <taxon>Neoptera</taxon>
        <taxon>Endopterygota</taxon>
        <taxon>Coleoptera</taxon>
        <taxon>Polyphaga</taxon>
        <taxon>Cucujiformia</taxon>
        <taxon>Coccinelloidea</taxon>
        <taxon>Coccinellidae</taxon>
        <taxon>Scymninae</taxon>
        <taxon>Scymnini</taxon>
        <taxon>Cryptolaemus</taxon>
    </lineage>
</organism>
<keyword evidence="2" id="KW-0677">Repeat</keyword>
<dbReference type="Proteomes" id="UP001516400">
    <property type="component" value="Unassembled WGS sequence"/>
</dbReference>
<protein>
    <recommendedName>
        <fullName evidence="7">Dynein heavy chain AAA lid domain-containing protein</fullName>
    </recommendedName>
</protein>
<keyword evidence="6" id="KW-1185">Reference proteome</keyword>
<reference evidence="5 6" key="1">
    <citation type="journal article" date="2021" name="BMC Biol.">
        <title>Horizontally acquired antibacterial genes associated with adaptive radiation of ladybird beetles.</title>
        <authorList>
            <person name="Li H.S."/>
            <person name="Tang X.F."/>
            <person name="Huang Y.H."/>
            <person name="Xu Z.Y."/>
            <person name="Chen M.L."/>
            <person name="Du X.Y."/>
            <person name="Qiu B.Y."/>
            <person name="Chen P.T."/>
            <person name="Zhang W."/>
            <person name="Slipinski A."/>
            <person name="Escalona H.E."/>
            <person name="Waterhouse R.M."/>
            <person name="Zwick A."/>
            <person name="Pang H."/>
        </authorList>
    </citation>
    <scope>NUCLEOTIDE SEQUENCE [LARGE SCALE GENOMIC DNA]</scope>
    <source>
        <strain evidence="5">SYSU2018</strain>
    </source>
</reference>
<dbReference type="InterPro" id="IPR026983">
    <property type="entry name" value="DHC"/>
</dbReference>
<dbReference type="Pfam" id="PF18198">
    <property type="entry name" value="AAA_lid_11"/>
    <property type="match status" value="2"/>
</dbReference>
<evidence type="ECO:0000256" key="2">
    <source>
        <dbReference type="ARBA" id="ARBA00022737"/>
    </source>
</evidence>
<dbReference type="Gene3D" id="1.10.8.720">
    <property type="entry name" value="Region D6 of dynein motor"/>
    <property type="match status" value="2"/>
</dbReference>
<name>A0ABD2P824_9CUCU</name>
<dbReference type="Pfam" id="PF03028">
    <property type="entry name" value="Dynein_heavy"/>
    <property type="match status" value="1"/>
</dbReference>
<sequence>MQEILVLFLELEKGGTFNKNFRLWLTTEEHEKFPISLLQMCIKFTNEAPSGIRAGLTRTYISMNQDMLDYSDSKQYIPLIYAISFLHTIVQERRKFGPLGWNIPYEFNSADWYMLGEVHYGGRVTDDFDKKLLNTFCKVWFTDHIFAEDFCFYKGYKIIVYKQVTEYLEHFKSMTPTDVPQVYGLHTNANIT</sequence>
<dbReference type="InterPro" id="IPR042219">
    <property type="entry name" value="AAA_lid_11_sf"/>
</dbReference>
<feature type="domain" description="Dynein heavy chain AAA lid" evidence="4">
    <location>
        <begin position="113"/>
        <end position="189"/>
    </location>
</feature>
<evidence type="ECO:0000256" key="1">
    <source>
        <dbReference type="ARBA" id="ARBA00008887"/>
    </source>
</evidence>
<dbReference type="PANTHER" id="PTHR46532">
    <property type="entry name" value="MALE FERTILITY FACTOR KL5"/>
    <property type="match status" value="1"/>
</dbReference>
<evidence type="ECO:0000259" key="4">
    <source>
        <dbReference type="Pfam" id="PF18198"/>
    </source>
</evidence>